<accession>A0A645HTS0</accession>
<organism evidence="2">
    <name type="scientific">bioreactor metagenome</name>
    <dbReference type="NCBI Taxonomy" id="1076179"/>
    <lineage>
        <taxon>unclassified sequences</taxon>
        <taxon>metagenomes</taxon>
        <taxon>ecological metagenomes</taxon>
    </lineage>
</organism>
<gene>
    <name evidence="2" type="ORF">SDC9_189998</name>
</gene>
<protein>
    <submittedName>
        <fullName evidence="2">Uncharacterized protein</fullName>
    </submittedName>
</protein>
<sequence length="160" mass="17932">MHRNVDNRSNRSLTTANHRRRALDRGRECRTVLADNGQFIGVPSGTRRAQGHLLVNQPLAFGCDNIGRTHPADHFLDRIAQQACQERIDELETLILNDEDTHLGRLHRITEHCFLIVHRHGAICQFLATIDIRFPVELTIVSADHRTPPSNPLGSAAANA</sequence>
<proteinExistence type="predicted"/>
<name>A0A645HTS0_9ZZZZ</name>
<feature type="region of interest" description="Disordered" evidence="1">
    <location>
        <begin position="1"/>
        <end position="22"/>
    </location>
</feature>
<evidence type="ECO:0000256" key="1">
    <source>
        <dbReference type="SAM" id="MobiDB-lite"/>
    </source>
</evidence>
<evidence type="ECO:0000313" key="2">
    <source>
        <dbReference type="EMBL" id="MPN42441.1"/>
    </source>
</evidence>
<comment type="caution">
    <text evidence="2">The sequence shown here is derived from an EMBL/GenBank/DDBJ whole genome shotgun (WGS) entry which is preliminary data.</text>
</comment>
<reference evidence="2" key="1">
    <citation type="submission" date="2019-08" db="EMBL/GenBank/DDBJ databases">
        <authorList>
            <person name="Kucharzyk K."/>
            <person name="Murdoch R.W."/>
            <person name="Higgins S."/>
            <person name="Loffler F."/>
        </authorList>
    </citation>
    <scope>NUCLEOTIDE SEQUENCE</scope>
</reference>
<dbReference type="AlphaFoldDB" id="A0A645HTS0"/>
<dbReference type="EMBL" id="VSSQ01100178">
    <property type="protein sequence ID" value="MPN42441.1"/>
    <property type="molecule type" value="Genomic_DNA"/>
</dbReference>